<accession>A0A5M6A470</accession>
<organism evidence="1 2">
    <name type="scientific">Bacteroides cellulosilyticus</name>
    <dbReference type="NCBI Taxonomy" id="246787"/>
    <lineage>
        <taxon>Bacteria</taxon>
        <taxon>Pseudomonadati</taxon>
        <taxon>Bacteroidota</taxon>
        <taxon>Bacteroidia</taxon>
        <taxon>Bacteroidales</taxon>
        <taxon>Bacteroidaceae</taxon>
        <taxon>Bacteroides</taxon>
    </lineage>
</organism>
<dbReference type="Proteomes" id="UP000325055">
    <property type="component" value="Unassembled WGS sequence"/>
</dbReference>
<protein>
    <submittedName>
        <fullName evidence="1">Uncharacterized protein</fullName>
    </submittedName>
</protein>
<evidence type="ECO:0000313" key="1">
    <source>
        <dbReference type="EMBL" id="KAA5404626.1"/>
    </source>
</evidence>
<dbReference type="AlphaFoldDB" id="A0A5M6A470"/>
<proteinExistence type="predicted"/>
<dbReference type="EMBL" id="VVYW01000021">
    <property type="protein sequence ID" value="KAA5404626.1"/>
    <property type="molecule type" value="Genomic_DNA"/>
</dbReference>
<sequence length="67" mass="8232">MFLRIKRFHHRVTQRFTEFYFLDLEIIELCEPLCYSVVKSLFFRPPKSLADIQTMNIYHCTYFSHLP</sequence>
<evidence type="ECO:0000313" key="2">
    <source>
        <dbReference type="Proteomes" id="UP000325055"/>
    </source>
</evidence>
<reference evidence="1 2" key="1">
    <citation type="journal article" date="2019" name="Nat. Med.">
        <title>A library of human gut bacterial isolates paired with longitudinal multiomics data enables mechanistic microbiome research.</title>
        <authorList>
            <person name="Poyet M."/>
            <person name="Groussin M."/>
            <person name="Gibbons S.M."/>
            <person name="Avila-Pacheco J."/>
            <person name="Jiang X."/>
            <person name="Kearney S.M."/>
            <person name="Perrotta A.R."/>
            <person name="Berdy B."/>
            <person name="Zhao S."/>
            <person name="Lieberman T.D."/>
            <person name="Swanson P.K."/>
            <person name="Smith M."/>
            <person name="Roesemann S."/>
            <person name="Alexander J.E."/>
            <person name="Rich S.A."/>
            <person name="Livny J."/>
            <person name="Vlamakis H."/>
            <person name="Clish C."/>
            <person name="Bullock K."/>
            <person name="Deik A."/>
            <person name="Scott J."/>
            <person name="Pierce K.A."/>
            <person name="Xavier R.J."/>
            <person name="Alm E.J."/>
        </authorList>
    </citation>
    <scope>NUCLEOTIDE SEQUENCE [LARGE SCALE GENOMIC DNA]</scope>
    <source>
        <strain evidence="1 2">BIOML-A7</strain>
    </source>
</reference>
<name>A0A5M6A470_9BACE</name>
<gene>
    <name evidence="1" type="ORF">F2Y86_21080</name>
</gene>
<comment type="caution">
    <text evidence="1">The sequence shown here is derived from an EMBL/GenBank/DDBJ whole genome shotgun (WGS) entry which is preliminary data.</text>
</comment>